<evidence type="ECO:0000313" key="3">
    <source>
        <dbReference type="Proteomes" id="UP001153620"/>
    </source>
</evidence>
<dbReference type="AlphaFoldDB" id="A0A9N9WS20"/>
<proteinExistence type="predicted"/>
<protein>
    <submittedName>
        <fullName evidence="2">Uncharacterized protein</fullName>
    </submittedName>
</protein>
<feature type="region of interest" description="Disordered" evidence="1">
    <location>
        <begin position="1"/>
        <end position="39"/>
    </location>
</feature>
<feature type="compositionally biased region" description="Polar residues" evidence="1">
    <location>
        <begin position="1"/>
        <end position="15"/>
    </location>
</feature>
<evidence type="ECO:0000256" key="1">
    <source>
        <dbReference type="SAM" id="MobiDB-lite"/>
    </source>
</evidence>
<organism evidence="2 3">
    <name type="scientific">Chironomus riparius</name>
    <dbReference type="NCBI Taxonomy" id="315576"/>
    <lineage>
        <taxon>Eukaryota</taxon>
        <taxon>Metazoa</taxon>
        <taxon>Ecdysozoa</taxon>
        <taxon>Arthropoda</taxon>
        <taxon>Hexapoda</taxon>
        <taxon>Insecta</taxon>
        <taxon>Pterygota</taxon>
        <taxon>Neoptera</taxon>
        <taxon>Endopterygota</taxon>
        <taxon>Diptera</taxon>
        <taxon>Nematocera</taxon>
        <taxon>Chironomoidea</taxon>
        <taxon>Chironomidae</taxon>
        <taxon>Chironominae</taxon>
        <taxon>Chironomus</taxon>
    </lineage>
</organism>
<keyword evidence="3" id="KW-1185">Reference proteome</keyword>
<accession>A0A9N9WS20</accession>
<evidence type="ECO:0000313" key="2">
    <source>
        <dbReference type="EMBL" id="CAG9803914.1"/>
    </source>
</evidence>
<dbReference type="Proteomes" id="UP001153620">
    <property type="component" value="Chromosome 2"/>
</dbReference>
<name>A0A9N9WS20_9DIPT</name>
<sequence>MSTTNDHAGSNTQPESLRGKSNRLFKYQQSHKTELPAPPTPIQRRIKRINASKVDRKNKAANNFDKNRNLNRKLITYGFTPTTSKQIHIVDDQETHNADPVSSIIQDQTEKLNVEISESLLNIPKMKEKFNNEIKDVLTLANKNGDVNEAISKLCSLIQLNNDNICSLHETTQQNLLKLVALQKDLELSNIRRDTLIMSNSDRIQSVETKMTCSKDLHKIWITFTCDKELEQLKTSGDLINETKLIFRRMDIDIDRLGILPIRAVNFQHIKTDKSVIPSLCVTFNNEKIASIVRRKMMTFNSSLDEENRLDELRYSERVYWSRDVWKILKICWELKRLKLVDYVNVHAEGIRVQYKVQAASGSEFTSSSINITCFKDIDKLRKIVGDIYPEISSTTLYDNNYFIMSFADRDARRSDDFQDETETDDKMDC</sequence>
<dbReference type="EMBL" id="OU895878">
    <property type="protein sequence ID" value="CAG9803914.1"/>
    <property type="molecule type" value="Genomic_DNA"/>
</dbReference>
<reference evidence="2" key="1">
    <citation type="submission" date="2022-01" db="EMBL/GenBank/DDBJ databases">
        <authorList>
            <person name="King R."/>
        </authorList>
    </citation>
    <scope>NUCLEOTIDE SEQUENCE</scope>
</reference>
<reference evidence="2" key="2">
    <citation type="submission" date="2022-10" db="EMBL/GenBank/DDBJ databases">
        <authorList>
            <consortium name="ENA_rothamsted_submissions"/>
            <consortium name="culmorum"/>
            <person name="King R."/>
        </authorList>
    </citation>
    <scope>NUCLEOTIDE SEQUENCE</scope>
</reference>
<gene>
    <name evidence="2" type="ORF">CHIRRI_LOCUS6809</name>
</gene>